<feature type="transmembrane region" description="Helical" evidence="1">
    <location>
        <begin position="27"/>
        <end position="51"/>
    </location>
</feature>
<organism evidence="2 3">
    <name type="scientific">Allacma fusca</name>
    <dbReference type="NCBI Taxonomy" id="39272"/>
    <lineage>
        <taxon>Eukaryota</taxon>
        <taxon>Metazoa</taxon>
        <taxon>Ecdysozoa</taxon>
        <taxon>Arthropoda</taxon>
        <taxon>Hexapoda</taxon>
        <taxon>Collembola</taxon>
        <taxon>Symphypleona</taxon>
        <taxon>Sminthuridae</taxon>
        <taxon>Allacma</taxon>
    </lineage>
</organism>
<feature type="transmembrane region" description="Helical" evidence="1">
    <location>
        <begin position="147"/>
        <end position="167"/>
    </location>
</feature>
<name>A0A8J2JS19_9HEXA</name>
<evidence type="ECO:0000313" key="2">
    <source>
        <dbReference type="EMBL" id="CAG7687261.1"/>
    </source>
</evidence>
<keyword evidence="3" id="KW-1185">Reference proteome</keyword>
<dbReference type="Proteomes" id="UP000708208">
    <property type="component" value="Unassembled WGS sequence"/>
</dbReference>
<keyword evidence="1" id="KW-1133">Transmembrane helix</keyword>
<comment type="caution">
    <text evidence="2">The sequence shown here is derived from an EMBL/GenBank/DDBJ whole genome shotgun (WGS) entry which is preliminary data.</text>
</comment>
<evidence type="ECO:0000256" key="1">
    <source>
        <dbReference type="SAM" id="Phobius"/>
    </source>
</evidence>
<keyword evidence="1" id="KW-0812">Transmembrane</keyword>
<dbReference type="EMBL" id="CAJVCH010019169">
    <property type="protein sequence ID" value="CAG7687261.1"/>
    <property type="molecule type" value="Genomic_DNA"/>
</dbReference>
<accession>A0A8J2JS19</accession>
<keyword evidence="1" id="KW-0472">Membrane</keyword>
<sequence>MSIFNFLFSGLSQGSKQPLKSLPLREIVMVFLTQAGMLTVFSGNAAITVLCSKLHIYQFLPSRLQTPLTFIPLWIHGNLFLQTKMVCWSMTTCQFLMFFETITETLTRETLALLCVTRNKFHFRKLLRNCRKIQLHINVFNSGYAHVVYLMKILPITFAILYGYSGIRYFSNLGAIITAASLVVCFYMIIFYVAIFGREGPSANAIPQN</sequence>
<feature type="transmembrane region" description="Helical" evidence="1">
    <location>
        <begin position="173"/>
        <end position="195"/>
    </location>
</feature>
<dbReference type="AlphaFoldDB" id="A0A8J2JS19"/>
<proteinExistence type="predicted"/>
<gene>
    <name evidence="2" type="ORF">AFUS01_LOCUS3205</name>
</gene>
<protein>
    <submittedName>
        <fullName evidence="2">Uncharacterized protein</fullName>
    </submittedName>
</protein>
<evidence type="ECO:0000313" key="3">
    <source>
        <dbReference type="Proteomes" id="UP000708208"/>
    </source>
</evidence>
<reference evidence="2" key="1">
    <citation type="submission" date="2021-06" db="EMBL/GenBank/DDBJ databases">
        <authorList>
            <person name="Hodson N. C."/>
            <person name="Mongue J. A."/>
            <person name="Jaron S. K."/>
        </authorList>
    </citation>
    <scope>NUCLEOTIDE SEQUENCE</scope>
</reference>